<proteinExistence type="predicted"/>
<sequence length="81" mass="8984">MYRRHLKSNSQATWQLDADNRNWEADSAWGYQSGLGRERERERGCSPFSIDLSLISFEGEAGASASAAFKAPTFTATTPKP</sequence>
<dbReference type="AlphaFoldDB" id="A0AAN9MD46"/>
<dbReference type="Proteomes" id="UP001367508">
    <property type="component" value="Unassembled WGS sequence"/>
</dbReference>
<protein>
    <submittedName>
        <fullName evidence="1">Uncharacterized protein</fullName>
    </submittedName>
</protein>
<dbReference type="EMBL" id="JAYMYQ010000002">
    <property type="protein sequence ID" value="KAK7351896.1"/>
    <property type="molecule type" value="Genomic_DNA"/>
</dbReference>
<organism evidence="1 2">
    <name type="scientific">Canavalia gladiata</name>
    <name type="common">Sword bean</name>
    <name type="synonym">Dolichos gladiatus</name>
    <dbReference type="NCBI Taxonomy" id="3824"/>
    <lineage>
        <taxon>Eukaryota</taxon>
        <taxon>Viridiplantae</taxon>
        <taxon>Streptophyta</taxon>
        <taxon>Embryophyta</taxon>
        <taxon>Tracheophyta</taxon>
        <taxon>Spermatophyta</taxon>
        <taxon>Magnoliopsida</taxon>
        <taxon>eudicotyledons</taxon>
        <taxon>Gunneridae</taxon>
        <taxon>Pentapetalae</taxon>
        <taxon>rosids</taxon>
        <taxon>fabids</taxon>
        <taxon>Fabales</taxon>
        <taxon>Fabaceae</taxon>
        <taxon>Papilionoideae</taxon>
        <taxon>50 kb inversion clade</taxon>
        <taxon>NPAAA clade</taxon>
        <taxon>indigoferoid/millettioid clade</taxon>
        <taxon>Phaseoleae</taxon>
        <taxon>Canavalia</taxon>
    </lineage>
</organism>
<reference evidence="1 2" key="1">
    <citation type="submission" date="2024-01" db="EMBL/GenBank/DDBJ databases">
        <title>The genomes of 5 underutilized Papilionoideae crops provide insights into root nodulation and disease resistanc.</title>
        <authorList>
            <person name="Jiang F."/>
        </authorList>
    </citation>
    <scope>NUCLEOTIDE SEQUENCE [LARGE SCALE GENOMIC DNA]</scope>
    <source>
        <strain evidence="1">LVBAO_FW01</strain>
        <tissue evidence="1">Leaves</tissue>
    </source>
</reference>
<comment type="caution">
    <text evidence="1">The sequence shown here is derived from an EMBL/GenBank/DDBJ whole genome shotgun (WGS) entry which is preliminary data.</text>
</comment>
<name>A0AAN9MD46_CANGL</name>
<gene>
    <name evidence="1" type="ORF">VNO77_11655</name>
</gene>
<evidence type="ECO:0000313" key="2">
    <source>
        <dbReference type="Proteomes" id="UP001367508"/>
    </source>
</evidence>
<keyword evidence="2" id="KW-1185">Reference proteome</keyword>
<accession>A0AAN9MD46</accession>
<evidence type="ECO:0000313" key="1">
    <source>
        <dbReference type="EMBL" id="KAK7351896.1"/>
    </source>
</evidence>